<dbReference type="CDD" id="cd01335">
    <property type="entry name" value="Radical_SAM"/>
    <property type="match status" value="1"/>
</dbReference>
<dbReference type="CDD" id="cd21109">
    <property type="entry name" value="SPASM"/>
    <property type="match status" value="1"/>
</dbReference>
<organism evidence="8 9">
    <name type="scientific">Helicobacter pullorum</name>
    <dbReference type="NCBI Taxonomy" id="35818"/>
    <lineage>
        <taxon>Bacteria</taxon>
        <taxon>Pseudomonadati</taxon>
        <taxon>Campylobacterota</taxon>
        <taxon>Epsilonproteobacteria</taxon>
        <taxon>Campylobacterales</taxon>
        <taxon>Helicobacteraceae</taxon>
        <taxon>Helicobacter</taxon>
    </lineage>
</organism>
<dbReference type="GO" id="GO:0046872">
    <property type="term" value="F:metal ion binding"/>
    <property type="evidence" value="ECO:0007669"/>
    <property type="project" value="UniProtKB-KW"/>
</dbReference>
<dbReference type="EMBL" id="JNUR01000068">
    <property type="protein sequence ID" value="KPH49654.1"/>
    <property type="molecule type" value="Genomic_DNA"/>
</dbReference>
<comment type="cofactor">
    <cofactor evidence="1">
        <name>[4Fe-4S] cluster</name>
        <dbReference type="ChEBI" id="CHEBI:49883"/>
    </cofactor>
</comment>
<accession>A0AAW3J534</accession>
<evidence type="ECO:0000313" key="9">
    <source>
        <dbReference type="Proteomes" id="UP000037800"/>
    </source>
</evidence>
<evidence type="ECO:0000259" key="6">
    <source>
        <dbReference type="Pfam" id="PF04055"/>
    </source>
</evidence>
<dbReference type="Proteomes" id="UP000037800">
    <property type="component" value="Unassembled WGS sequence"/>
</dbReference>
<evidence type="ECO:0000313" key="8">
    <source>
        <dbReference type="EMBL" id="KPH49654.1"/>
    </source>
</evidence>
<dbReference type="Pfam" id="PF13186">
    <property type="entry name" value="SPASM"/>
    <property type="match status" value="1"/>
</dbReference>
<dbReference type="RefSeq" id="WP_060663454.1">
    <property type="nucleotide sequence ID" value="NZ_JNUR01000068.1"/>
</dbReference>
<evidence type="ECO:0000256" key="3">
    <source>
        <dbReference type="ARBA" id="ARBA00022723"/>
    </source>
</evidence>
<keyword evidence="4" id="KW-0408">Iron</keyword>
<dbReference type="GO" id="GO:0003824">
    <property type="term" value="F:catalytic activity"/>
    <property type="evidence" value="ECO:0007669"/>
    <property type="project" value="InterPro"/>
</dbReference>
<dbReference type="Pfam" id="PF04055">
    <property type="entry name" value="Radical_SAM"/>
    <property type="match status" value="1"/>
</dbReference>
<evidence type="ECO:0000256" key="1">
    <source>
        <dbReference type="ARBA" id="ARBA00001966"/>
    </source>
</evidence>
<evidence type="ECO:0000256" key="2">
    <source>
        <dbReference type="ARBA" id="ARBA00022691"/>
    </source>
</evidence>
<evidence type="ECO:0000256" key="4">
    <source>
        <dbReference type="ARBA" id="ARBA00023004"/>
    </source>
</evidence>
<dbReference type="PANTHER" id="PTHR11228">
    <property type="entry name" value="RADICAL SAM DOMAIN PROTEIN"/>
    <property type="match status" value="1"/>
</dbReference>
<gene>
    <name evidence="8" type="ORF">HPU229336_08445</name>
</gene>
<dbReference type="InterPro" id="IPR050377">
    <property type="entry name" value="Radical_SAM_PqqE_MftC-like"/>
</dbReference>
<evidence type="ECO:0008006" key="10">
    <source>
        <dbReference type="Google" id="ProtNLM"/>
    </source>
</evidence>
<evidence type="ECO:0000259" key="7">
    <source>
        <dbReference type="Pfam" id="PF13186"/>
    </source>
</evidence>
<dbReference type="AlphaFoldDB" id="A0AAW3J534"/>
<feature type="domain" description="4Fe4S-binding SPASM" evidence="7">
    <location>
        <begin position="383"/>
        <end position="442"/>
    </location>
</feature>
<proteinExistence type="predicted"/>
<reference evidence="8 9" key="1">
    <citation type="submission" date="2014-06" db="EMBL/GenBank/DDBJ databases">
        <title>Helicobacter pullorum isolates in fresh chicken meat - phenotypic and genotypic features.</title>
        <authorList>
            <person name="Borges V."/>
            <person name="Santos A."/>
            <person name="Correia C.B."/>
            <person name="Saraiva M."/>
            <person name="Menard A."/>
            <person name="Vieira L."/>
            <person name="Sampaio D.A."/>
            <person name="Gomes J.P."/>
            <person name="Oleastro M."/>
        </authorList>
    </citation>
    <scope>NUCLEOTIDE SEQUENCE [LARGE SCALE GENOMIC DNA]</scope>
    <source>
        <strain evidence="8 9">229336/12</strain>
    </source>
</reference>
<dbReference type="InterPro" id="IPR013785">
    <property type="entry name" value="Aldolase_TIM"/>
</dbReference>
<dbReference type="GO" id="GO:0051536">
    <property type="term" value="F:iron-sulfur cluster binding"/>
    <property type="evidence" value="ECO:0007669"/>
    <property type="project" value="UniProtKB-KW"/>
</dbReference>
<comment type="caution">
    <text evidence="8">The sequence shown here is derived from an EMBL/GenBank/DDBJ whole genome shotgun (WGS) entry which is preliminary data.</text>
</comment>
<evidence type="ECO:0000256" key="5">
    <source>
        <dbReference type="ARBA" id="ARBA00023014"/>
    </source>
</evidence>
<dbReference type="SUPFAM" id="SSF102114">
    <property type="entry name" value="Radical SAM enzymes"/>
    <property type="match status" value="1"/>
</dbReference>
<dbReference type="InterPro" id="IPR023885">
    <property type="entry name" value="4Fe4S-binding_SPASM_dom"/>
</dbReference>
<dbReference type="PANTHER" id="PTHR11228:SF7">
    <property type="entry name" value="PQQA PEPTIDE CYCLASE"/>
    <property type="match status" value="1"/>
</dbReference>
<keyword evidence="3" id="KW-0479">Metal-binding</keyword>
<feature type="domain" description="Radical SAM core" evidence="6">
    <location>
        <begin position="175"/>
        <end position="286"/>
    </location>
</feature>
<dbReference type="SFLD" id="SFLDG01067">
    <property type="entry name" value="SPASM/twitch_domain_containing"/>
    <property type="match status" value="1"/>
</dbReference>
<protein>
    <recommendedName>
        <fullName evidence="10">Radical SAM protein</fullName>
    </recommendedName>
</protein>
<name>A0AAW3J534_9HELI</name>
<dbReference type="SFLD" id="SFLDS00029">
    <property type="entry name" value="Radical_SAM"/>
    <property type="match status" value="1"/>
</dbReference>
<sequence length="466" mass="54055">MNDICYVKIGNLPTLEDYKIISGIVKQDVNILFAKDFYCEDFFKLLKNFDERGGGGIIAFNIDVRECSIEDVEMIIYADNNSYIPFFNPNEKNVDSIFFKLVSIGNFFQYATEYAYRNNLIVKEQRNFLHAQYFNKNKDFFFEDRRLFNLSKQWNRIGNFSKIVMPSYPRVIYIELLNYCNMHCVSCPWFRNEIRGKWVKDYFEVDRVLAGSKVENVIKYSAQAKSKLIFSGPGEPLLDDRLENFVKYAKKVGVECVEIATNGILLDIDRFFNLLDNGVDSFQIGISFDKESYDECELFEQVKNNIFSIVGKNILIENKNIKINIYCNVHSKDKIPEALEFFNKIKNVASKVKCHFSYSDILEVNISSNCKNGQNQHRNRYVCGAPFSSLYVYSDGHIACCLQQRQFAGSIDIGSVSYGNIYEKSLEEIWGGVAHKEFCQSHLKKHFEGSKFIPCCSNSECWRNDI</sequence>
<dbReference type="InterPro" id="IPR058240">
    <property type="entry name" value="rSAM_sf"/>
</dbReference>
<dbReference type="InterPro" id="IPR007197">
    <property type="entry name" value="rSAM"/>
</dbReference>
<dbReference type="Gene3D" id="3.20.20.70">
    <property type="entry name" value="Aldolase class I"/>
    <property type="match status" value="1"/>
</dbReference>
<keyword evidence="2" id="KW-0949">S-adenosyl-L-methionine</keyword>
<keyword evidence="5" id="KW-0411">Iron-sulfur</keyword>